<dbReference type="InterPro" id="IPR036068">
    <property type="entry name" value="Nicotinate_pribotase-like_C"/>
</dbReference>
<dbReference type="Pfam" id="PF02749">
    <property type="entry name" value="QRPTase_N"/>
    <property type="match status" value="1"/>
</dbReference>
<name>A0AAE4FRJ6_9CYAN</name>
<dbReference type="InterPro" id="IPR004393">
    <property type="entry name" value="NadC"/>
</dbReference>
<dbReference type="PANTHER" id="PTHR32179:SF3">
    <property type="entry name" value="NICOTINATE-NUCLEOTIDE PYROPHOSPHORYLASE [CARBOXYLATING]"/>
    <property type="match status" value="1"/>
</dbReference>
<evidence type="ECO:0000256" key="4">
    <source>
        <dbReference type="ARBA" id="ARBA00011218"/>
    </source>
</evidence>
<comment type="pathway">
    <text evidence="2">Cofactor biosynthesis; NAD(+) biosynthesis; nicotinate D-ribonucleotide from quinolinate: step 1/1.</text>
</comment>
<evidence type="ECO:0000256" key="6">
    <source>
        <dbReference type="ARBA" id="ARBA00022642"/>
    </source>
</evidence>
<dbReference type="InterPro" id="IPR022412">
    <property type="entry name" value="Quinolinate_PRibosylTrfase_N"/>
</dbReference>
<evidence type="ECO:0000313" key="15">
    <source>
        <dbReference type="EMBL" id="MDS3860438.1"/>
    </source>
</evidence>
<evidence type="ECO:0000256" key="11">
    <source>
        <dbReference type="ARBA" id="ARBA00069173"/>
    </source>
</evidence>
<dbReference type="Gene3D" id="3.20.20.70">
    <property type="entry name" value="Aldolase class I"/>
    <property type="match status" value="1"/>
</dbReference>
<dbReference type="EMBL" id="JAVMIP010000004">
    <property type="protein sequence ID" value="MDS3860438.1"/>
    <property type="molecule type" value="Genomic_DNA"/>
</dbReference>
<evidence type="ECO:0000256" key="8">
    <source>
        <dbReference type="ARBA" id="ARBA00022679"/>
    </source>
</evidence>
<keyword evidence="6" id="KW-0662">Pyridine nucleotide biosynthesis</keyword>
<comment type="similarity">
    <text evidence="3 12">Belongs to the NadC/ModD family.</text>
</comment>
<feature type="domain" description="Quinolinate phosphoribosyl transferase N-terminal" evidence="14">
    <location>
        <begin position="26"/>
        <end position="111"/>
    </location>
</feature>
<dbReference type="GO" id="GO:0005737">
    <property type="term" value="C:cytoplasm"/>
    <property type="evidence" value="ECO:0007669"/>
    <property type="project" value="TreeGrafter"/>
</dbReference>
<dbReference type="NCBIfam" id="TIGR00078">
    <property type="entry name" value="nadC"/>
    <property type="match status" value="1"/>
</dbReference>
<dbReference type="InterPro" id="IPR037128">
    <property type="entry name" value="Quinolinate_PRibosylTase_N_sf"/>
</dbReference>
<dbReference type="PANTHER" id="PTHR32179">
    <property type="entry name" value="NICOTINATE-NUCLEOTIDE PYROPHOSPHORYLASE [CARBOXYLATING]"/>
    <property type="match status" value="1"/>
</dbReference>
<protein>
    <recommendedName>
        <fullName evidence="11">Probable nicotinate-nucleotide pyrophosphorylase [carboxylating]</fullName>
        <ecNumber evidence="5">2.4.2.19</ecNumber>
    </recommendedName>
    <alternativeName>
        <fullName evidence="9">Quinolinate phosphoribosyltransferase [decarboxylating]</fullName>
    </alternativeName>
</protein>
<dbReference type="SUPFAM" id="SSF51690">
    <property type="entry name" value="Nicotinate/Quinolinate PRTase C-terminal domain-like"/>
    <property type="match status" value="1"/>
</dbReference>
<keyword evidence="16" id="KW-1185">Reference proteome</keyword>
<dbReference type="RefSeq" id="WP_322877713.1">
    <property type="nucleotide sequence ID" value="NZ_JAVMIP010000004.1"/>
</dbReference>
<evidence type="ECO:0000256" key="3">
    <source>
        <dbReference type="ARBA" id="ARBA00009400"/>
    </source>
</evidence>
<comment type="function">
    <text evidence="1">Involved in the catabolism of quinolinic acid (QA).</text>
</comment>
<evidence type="ECO:0000256" key="5">
    <source>
        <dbReference type="ARBA" id="ARBA00011944"/>
    </source>
</evidence>
<dbReference type="Gene3D" id="3.90.1170.20">
    <property type="entry name" value="Quinolinate phosphoribosyl transferase, N-terminal domain"/>
    <property type="match status" value="1"/>
</dbReference>
<dbReference type="EC" id="2.4.2.19" evidence="5"/>
<accession>A0AAE4FRJ6</accession>
<dbReference type="InterPro" id="IPR002638">
    <property type="entry name" value="Quinolinate_PRibosylTrfase_C"/>
</dbReference>
<evidence type="ECO:0000256" key="7">
    <source>
        <dbReference type="ARBA" id="ARBA00022676"/>
    </source>
</evidence>
<dbReference type="CDD" id="cd01572">
    <property type="entry name" value="QPRTase"/>
    <property type="match status" value="1"/>
</dbReference>
<proteinExistence type="inferred from homology"/>
<dbReference type="GO" id="GO:0009435">
    <property type="term" value="P:NAD+ biosynthetic process"/>
    <property type="evidence" value="ECO:0007669"/>
    <property type="project" value="InterPro"/>
</dbReference>
<gene>
    <name evidence="15" type="primary">nadC</name>
    <name evidence="15" type="ORF">RIF25_06405</name>
</gene>
<evidence type="ECO:0000259" key="14">
    <source>
        <dbReference type="Pfam" id="PF02749"/>
    </source>
</evidence>
<feature type="domain" description="Quinolinate phosphoribosyl transferase C-terminal" evidence="13">
    <location>
        <begin position="113"/>
        <end position="280"/>
    </location>
</feature>
<keyword evidence="8 12" id="KW-0808">Transferase</keyword>
<dbReference type="SUPFAM" id="SSF54675">
    <property type="entry name" value="Nicotinate/Quinolinate PRTase N-terminal domain-like"/>
    <property type="match status" value="1"/>
</dbReference>
<keyword evidence="7 12" id="KW-0328">Glycosyltransferase</keyword>
<evidence type="ECO:0000256" key="12">
    <source>
        <dbReference type="PIRNR" id="PIRNR006250"/>
    </source>
</evidence>
<dbReference type="GO" id="GO:0004514">
    <property type="term" value="F:nicotinate-nucleotide diphosphorylase (carboxylating) activity"/>
    <property type="evidence" value="ECO:0007669"/>
    <property type="project" value="UniProtKB-EC"/>
</dbReference>
<comment type="caution">
    <text evidence="15">The sequence shown here is derived from an EMBL/GenBank/DDBJ whole genome shotgun (WGS) entry which is preliminary data.</text>
</comment>
<dbReference type="InterPro" id="IPR013785">
    <property type="entry name" value="Aldolase_TIM"/>
</dbReference>
<dbReference type="GO" id="GO:0034213">
    <property type="term" value="P:quinolinate catabolic process"/>
    <property type="evidence" value="ECO:0007669"/>
    <property type="project" value="TreeGrafter"/>
</dbReference>
<evidence type="ECO:0000256" key="10">
    <source>
        <dbReference type="ARBA" id="ARBA00047445"/>
    </source>
</evidence>
<dbReference type="InterPro" id="IPR027277">
    <property type="entry name" value="NadC/ModD"/>
</dbReference>
<evidence type="ECO:0000313" key="16">
    <source>
        <dbReference type="Proteomes" id="UP001268256"/>
    </source>
</evidence>
<evidence type="ECO:0000256" key="1">
    <source>
        <dbReference type="ARBA" id="ARBA00003237"/>
    </source>
</evidence>
<comment type="subunit">
    <text evidence="4">Hexamer formed by 3 homodimers.</text>
</comment>
<dbReference type="FunFam" id="3.90.1170.20:FF:000001">
    <property type="entry name" value="Nicotinate-nucleotide diphosphorylase (Carboxylating)"/>
    <property type="match status" value="1"/>
</dbReference>
<evidence type="ECO:0000256" key="2">
    <source>
        <dbReference type="ARBA" id="ARBA00004893"/>
    </source>
</evidence>
<dbReference type="PIRSF" id="PIRSF006250">
    <property type="entry name" value="NadC_ModD"/>
    <property type="match status" value="1"/>
</dbReference>
<sequence>MAILPHWLILDTLLQAWLKEDIGRGDRTTQALGLGEQTGQAELEIKQAGMIAGLSIFGRVFQLLEPTAQIEFLIQDGEPANPTQIAARVTASLETLLLGERVALNLVMHLSGVASLTRIYADLIADLPTQLVDTRKTTPGLRLLEKYATQVGGAINHRFGLDDAVMIKDNHIQAAGGIAQALDQIRTQIPFTHKVEVETETLGQVQTALAAGADIIMLDNMPIERMTQAVDMIRHQRPEVKIEASGNITQETIRTVALTGVDYISTSATITRSPWLDCSLNLLAEMK</sequence>
<evidence type="ECO:0000259" key="13">
    <source>
        <dbReference type="Pfam" id="PF01729"/>
    </source>
</evidence>
<dbReference type="AlphaFoldDB" id="A0AAE4FRJ6"/>
<dbReference type="FunFam" id="3.20.20.70:FF:000030">
    <property type="entry name" value="Nicotinate-nucleotide pyrophosphorylase, carboxylating"/>
    <property type="match status" value="1"/>
</dbReference>
<reference evidence="16" key="1">
    <citation type="submission" date="2023-07" db="EMBL/GenBank/DDBJ databases">
        <authorList>
            <person name="Luz R."/>
            <person name="Cordeiro R."/>
            <person name="Fonseca A."/>
            <person name="Goncalves V."/>
        </authorList>
    </citation>
    <scope>NUCLEOTIDE SEQUENCE [LARGE SCALE GENOMIC DNA]</scope>
    <source>
        <strain evidence="16">BACA0444</strain>
    </source>
</reference>
<dbReference type="Pfam" id="PF01729">
    <property type="entry name" value="QRPTase_C"/>
    <property type="match status" value="1"/>
</dbReference>
<dbReference type="Proteomes" id="UP001268256">
    <property type="component" value="Unassembled WGS sequence"/>
</dbReference>
<evidence type="ECO:0000256" key="9">
    <source>
        <dbReference type="ARBA" id="ARBA00033102"/>
    </source>
</evidence>
<comment type="catalytic activity">
    <reaction evidence="10">
        <text>nicotinate beta-D-ribonucleotide + CO2 + diphosphate = quinolinate + 5-phospho-alpha-D-ribose 1-diphosphate + 2 H(+)</text>
        <dbReference type="Rhea" id="RHEA:12733"/>
        <dbReference type="ChEBI" id="CHEBI:15378"/>
        <dbReference type="ChEBI" id="CHEBI:16526"/>
        <dbReference type="ChEBI" id="CHEBI:29959"/>
        <dbReference type="ChEBI" id="CHEBI:33019"/>
        <dbReference type="ChEBI" id="CHEBI:57502"/>
        <dbReference type="ChEBI" id="CHEBI:58017"/>
        <dbReference type="EC" id="2.4.2.19"/>
    </reaction>
</comment>
<organism evidence="15 16">
    <name type="scientific">Pseudocalidococcus azoricus BACA0444</name>
    <dbReference type="NCBI Taxonomy" id="2918990"/>
    <lineage>
        <taxon>Bacteria</taxon>
        <taxon>Bacillati</taxon>
        <taxon>Cyanobacteriota</taxon>
        <taxon>Cyanophyceae</taxon>
        <taxon>Acaryochloridales</taxon>
        <taxon>Thermosynechococcaceae</taxon>
        <taxon>Pseudocalidococcus</taxon>
        <taxon>Pseudocalidococcus azoricus</taxon>
    </lineage>
</organism>